<dbReference type="GO" id="GO:0005524">
    <property type="term" value="F:ATP binding"/>
    <property type="evidence" value="ECO:0007669"/>
    <property type="project" value="UniProtKB-KW"/>
</dbReference>
<feature type="region of interest" description="Disordered" evidence="4">
    <location>
        <begin position="666"/>
        <end position="702"/>
    </location>
</feature>
<protein>
    <submittedName>
        <fullName evidence="6">PKS_ER domain-containing protein</fullName>
    </submittedName>
</protein>
<evidence type="ECO:0000256" key="1">
    <source>
        <dbReference type="ARBA" id="ARBA00007381"/>
    </source>
</evidence>
<dbReference type="Pfam" id="PF00012">
    <property type="entry name" value="HSP70"/>
    <property type="match status" value="1"/>
</dbReference>
<evidence type="ECO:0000313" key="6">
    <source>
        <dbReference type="WBParaSite" id="Pan_g20521.t1"/>
    </source>
</evidence>
<dbReference type="InterPro" id="IPR013126">
    <property type="entry name" value="Hsp_70_fam"/>
</dbReference>
<evidence type="ECO:0000313" key="5">
    <source>
        <dbReference type="Proteomes" id="UP000492821"/>
    </source>
</evidence>
<dbReference type="InterPro" id="IPR043129">
    <property type="entry name" value="ATPase_NBD"/>
</dbReference>
<dbReference type="AlphaFoldDB" id="A0A7E4VFM6"/>
<dbReference type="Gene3D" id="3.30.420.40">
    <property type="match status" value="1"/>
</dbReference>
<keyword evidence="5" id="KW-1185">Reference proteome</keyword>
<comment type="similarity">
    <text evidence="1">Belongs to the heat shock protein 70 family.</text>
</comment>
<name>A0A7E4VFM6_PANRE</name>
<evidence type="ECO:0000256" key="3">
    <source>
        <dbReference type="ARBA" id="ARBA00022840"/>
    </source>
</evidence>
<accession>A0A7E4VFM6</accession>
<dbReference type="Proteomes" id="UP000492821">
    <property type="component" value="Unassembled WGS sequence"/>
</dbReference>
<keyword evidence="2" id="KW-0547">Nucleotide-binding</keyword>
<reference evidence="6" key="2">
    <citation type="submission" date="2020-10" db="UniProtKB">
        <authorList>
            <consortium name="WormBaseParasite"/>
        </authorList>
    </citation>
    <scope>IDENTIFICATION</scope>
</reference>
<proteinExistence type="inferred from homology"/>
<evidence type="ECO:0000256" key="4">
    <source>
        <dbReference type="SAM" id="MobiDB-lite"/>
    </source>
</evidence>
<dbReference type="GO" id="GO:0140662">
    <property type="term" value="F:ATP-dependent protein folding chaperone"/>
    <property type="evidence" value="ECO:0007669"/>
    <property type="project" value="InterPro"/>
</dbReference>
<dbReference type="SUPFAM" id="SSF53067">
    <property type="entry name" value="Actin-like ATPase domain"/>
    <property type="match status" value="1"/>
</dbReference>
<sequence length="911" mass="101142">MPILGVAIPKVIAVKVYDTDTDSIKTEPADSGLKIEYEKNREPFECLFEQLKIQFDLLVIVSEIPDESLLNPIIAAAKTVAKEVYIIPPLMARFMAVIDALSKDTLNYSTCFSIVTDALGGDVHVFLQRSGNPKAFKCTFEAFLKPGECVSYQKLTIRPDKIISLSFKDGPPSQVSSVPKIVACKRLELDNFTQMLYNGALAKAKQIAGLWEKVYIEDFVQTMVVRIGQEIHYVAGTGTPIPLEKTMSKNIDAQNVIFEVERAQQIKVIGGNWRRSITRVCPPERLSYVTVDLNISIDSYGVTKVLLKLPDASKPGIVTPVSSHSTVKAVKPNWKLENVLAHVFLSSKFIYHGSDGSPMEVDIEGVEEIATGTDLTPDLVKSHCEAVFDHLPPSFTESFIFILNHDGTYPAALIKAAAEVIETKFAQTNSRGFIISDLIAYTRYALRRLHHTTIDNSSYGFIALNNGTDCRTIFIERSESQGWGVTDTFHESYESTSQLCQFLTNELQQQGTRTKLLLTLSAPLSLQNLMARHGVTIKRVKNFDKALVDGILDFGDSETETEITNKQRDFVSVVYIRQGDSEEYELIKHSQTPFKITVEHQLDAGYRNLTIYQKLAVFTDKEFVLFQCDEVPESVSDLSITFELDPFGIPKISIDPPLPEVNYTAKKAEPRPQNVDPVPSLAYSSSTASIPYPSRPLSSVPSSTRTSIASLATTSSAGATGASRIDKRIKHLGNMNAEIVITCDPTSPTAQIELFDNGVLTLVPDVNDTVNIPLFVSFAQKDVRIGFSAMHDFIEHPKSVVWDFLHILGRTASEITVNPKWQFNIHDLTDEPPNAGIEVEMADRGSVLLPADMIFSCFLKAVQRLVEAKTGKKRNNFFFYVPRSASKCQSGMREACKFLGFFFAGTNLLKS</sequence>
<organism evidence="5 6">
    <name type="scientific">Panagrellus redivivus</name>
    <name type="common">Microworm</name>
    <dbReference type="NCBI Taxonomy" id="6233"/>
    <lineage>
        <taxon>Eukaryota</taxon>
        <taxon>Metazoa</taxon>
        <taxon>Ecdysozoa</taxon>
        <taxon>Nematoda</taxon>
        <taxon>Chromadorea</taxon>
        <taxon>Rhabditida</taxon>
        <taxon>Tylenchina</taxon>
        <taxon>Panagrolaimomorpha</taxon>
        <taxon>Panagrolaimoidea</taxon>
        <taxon>Panagrolaimidae</taxon>
        <taxon>Panagrellus</taxon>
    </lineage>
</organism>
<dbReference type="WBParaSite" id="Pan_g20521.t1">
    <property type="protein sequence ID" value="Pan_g20521.t1"/>
    <property type="gene ID" value="Pan_g20521"/>
</dbReference>
<reference evidence="5" key="1">
    <citation type="journal article" date="2013" name="Genetics">
        <title>The draft genome and transcriptome of Panagrellus redivivus are shaped by the harsh demands of a free-living lifestyle.</title>
        <authorList>
            <person name="Srinivasan J."/>
            <person name="Dillman A.R."/>
            <person name="Macchietto M.G."/>
            <person name="Heikkinen L."/>
            <person name="Lakso M."/>
            <person name="Fracchia K.M."/>
            <person name="Antoshechkin I."/>
            <person name="Mortazavi A."/>
            <person name="Wong G."/>
            <person name="Sternberg P.W."/>
        </authorList>
    </citation>
    <scope>NUCLEOTIDE SEQUENCE [LARGE SCALE GENOMIC DNA]</scope>
    <source>
        <strain evidence="5">MT8872</strain>
    </source>
</reference>
<evidence type="ECO:0000256" key="2">
    <source>
        <dbReference type="ARBA" id="ARBA00022741"/>
    </source>
</evidence>
<keyword evidence="3" id="KW-0067">ATP-binding</keyword>